<dbReference type="EMBL" id="GBEZ01014856">
    <property type="protein sequence ID" value="JAC71253.1"/>
    <property type="molecule type" value="Transcribed_RNA"/>
</dbReference>
<name>A0A061RTJ7_9CHLO</name>
<dbReference type="AlphaFoldDB" id="A0A061RTJ7"/>
<dbReference type="EMBL" id="GBEZ01011785">
    <property type="protein sequence ID" value="JAC74030.1"/>
    <property type="molecule type" value="Transcribed_RNA"/>
</dbReference>
<dbReference type="GO" id="GO:0009536">
    <property type="term" value="C:plastid"/>
    <property type="evidence" value="ECO:0007669"/>
    <property type="project" value="UniProtKB-SubCell"/>
</dbReference>
<evidence type="ECO:0000259" key="3">
    <source>
        <dbReference type="Pfam" id="PF04755"/>
    </source>
</evidence>
<protein>
    <recommendedName>
        <fullName evidence="3">Plastid lipid-associated protein/fibrillin conserved domain-containing protein</fullName>
    </recommendedName>
</protein>
<evidence type="ECO:0000313" key="4">
    <source>
        <dbReference type="EMBL" id="JAC71253.1"/>
    </source>
</evidence>
<dbReference type="Pfam" id="PF04755">
    <property type="entry name" value="PAP_fibrillin"/>
    <property type="match status" value="1"/>
</dbReference>
<dbReference type="InterPro" id="IPR006843">
    <property type="entry name" value="PAP/fibrillin_dom"/>
</dbReference>
<keyword evidence="2" id="KW-0934">Plastid</keyword>
<evidence type="ECO:0000313" key="5">
    <source>
        <dbReference type="EMBL" id="JAC74030.1"/>
    </source>
</evidence>
<organism evidence="5">
    <name type="scientific">Tetraselmis sp. GSL018</name>
    <dbReference type="NCBI Taxonomy" id="582737"/>
    <lineage>
        <taxon>Eukaryota</taxon>
        <taxon>Viridiplantae</taxon>
        <taxon>Chlorophyta</taxon>
        <taxon>core chlorophytes</taxon>
        <taxon>Chlorodendrophyceae</taxon>
        <taxon>Chlorodendrales</taxon>
        <taxon>Chlorodendraceae</taxon>
        <taxon>Tetraselmis</taxon>
    </lineage>
</organism>
<comment type="subcellular location">
    <subcellularLocation>
        <location evidence="1">Plastid</location>
    </subcellularLocation>
</comment>
<proteinExistence type="predicted"/>
<reference evidence="5" key="1">
    <citation type="submission" date="2014-05" db="EMBL/GenBank/DDBJ databases">
        <title>The transcriptome of the halophilic microalga Tetraselmis sp. GSL018 isolated from the Great Salt Lake, Utah.</title>
        <authorList>
            <person name="Jinkerson R.E."/>
            <person name="D'Adamo S."/>
            <person name="Posewitz M.C."/>
        </authorList>
    </citation>
    <scope>NUCLEOTIDE SEQUENCE</scope>
    <source>
        <strain evidence="5">GSL018</strain>
    </source>
</reference>
<gene>
    <name evidence="4" type="ORF">TSPGSL018_2322</name>
    <name evidence="5" type="ORF">TSPGSL018_27089</name>
</gene>
<feature type="domain" description="Plastid lipid-associated protein/fibrillin conserved" evidence="3">
    <location>
        <begin position="111"/>
        <end position="172"/>
    </location>
</feature>
<sequence>MKVLERAELPFASPFTGSTPVIRAECGRLRGKAPVCTSRQIPSDHKLRGVTCLANGSEETYARPALSRRQLAFGLVSAAAAACNSASDAFQVKDFGNDYESTRQQLLDCIASGSDYDEVEAAIRRLTPFNPSPQPAQSEILQGNWKLLWSSQTAEVTKATKNLPLPFTSMQLIGPGGGRGEPGGELPQGRAANIIKVLGGAVTLKLSSAADPSSGDPSSVIIGPPFRLELLVGGRSIPLQQEETVGSDTSPVLGSQRNVFTQEYVEGTGRPGDLRISRVTEGDPAVVGSAFVHVRV</sequence>
<accession>A0A061RTJ7</accession>
<evidence type="ECO:0000256" key="2">
    <source>
        <dbReference type="ARBA" id="ARBA00022640"/>
    </source>
</evidence>
<evidence type="ECO:0000256" key="1">
    <source>
        <dbReference type="ARBA" id="ARBA00004474"/>
    </source>
</evidence>